<feature type="compositionally biased region" description="Basic and acidic residues" evidence="7">
    <location>
        <begin position="194"/>
        <end position="217"/>
    </location>
</feature>
<sequence length="1221" mass="136726">MTAQSEEAQMVTYLPPPVQGNADYRNYKAIKLQNGITALLTQDAQSKHFAAAVSVNAGASSDPRSLPGLAHFTEHMCFLGSKRYPEENEYKHYLAQHGGKSNASTSMSHTTYQFDILAEFGEHALDIFSNFFVAPLFTRSGTAREVQAVDSENSKNLVSDGRRRLQVLKALADKDHHYSKFSTGNRITLPACTEDEKKDDDNDTKKEEGGSGSDDHPLKDLVCSIDGNCDDADMAEFVRIALLAFHRQHYRPDNMTVVVVGPQSLDELEKWVVPRFGMIADRSANDGDNDEDDEKDDVYDDSITPEKKEKWQKMEHLAAQMIADAATDAPPVPIEAAKNVVHHSAFRAELQGGKWPVVVTTKPLQNVRKLVILFPMPPSYAEPDRSPSHLMSHLFGHEGKGSPFALYQNAGWITSLSSGPRISAPDQNLFQITISLTKEGEEHWKDAVKYIFAYAKMLCTSAEETLKLSEGGACQSGDGTGKDDLYRIWEEVGKLDRMQFHQTSPGHVYSFAQSASQSISKYGTTNCLSVGSLLNETKDSLPLSGLLDFCQQIVPSNCFIERCSEGAWEEMEALYGDGTTSNSTSGFAFGKQVEKWYGVEYFVSPLDESDVKLWAEGIGAKEMELIHLPQPNRYIPRSLDLCEDLPEEARVQRIELPVSPPNLIVNEPSGRLWWKLDERYALPKAYLTVLIRTRASENILQSDESDQSWEYNTQTSLQSEFLKSIFADALAIETYDAYLAGLGWSLSKSSAGFTLTCHGYSDRLPDLALKLLKELTSPSFLEERHFETAKDKTIRGLSSFFESRRADSLAIYYRNLLLNYKGNGVEENLEIARAITLRDIEKHHAMIWADNDLSLEVLYTGNVSEKQARSFFSDATDVIDSTRALVTQKEAVEDNIADSWASGPLERRLPAGEDIELHFESKNPKEENGAVVVTYQSQHEGFKGKSLSSKETLERSACVRLISKIIREPCFNELRTKQQLGYIVSSFYDMSYSTNETPLTTSIDSLTVYVLSRKVEPKDVAARIDDFLLNFRSKLEDMPSKEIQDYAESLAKELTKPIRKLGTEASNQFGKIRRYAPETLYADNDSSLEDIPFDNAEVVAAALHKLDRNMILDVYDSLIMKKGSRSRILTHVYGRTFPLKEVPPPAPSKVYVSSMNELMTKRKSLIAYEPHSNYQRTGTRLLGLVGRHRSLQYAAAAATVVGVVVLFNFKGRNDDKKQTKI</sequence>
<keyword evidence="5" id="KW-0862">Zinc</keyword>
<evidence type="ECO:0000256" key="2">
    <source>
        <dbReference type="ARBA" id="ARBA00022670"/>
    </source>
</evidence>
<dbReference type="AlphaFoldDB" id="A0A7S2LLR0"/>
<dbReference type="Pfam" id="PF00675">
    <property type="entry name" value="Peptidase_M16"/>
    <property type="match status" value="1"/>
</dbReference>
<evidence type="ECO:0000256" key="8">
    <source>
        <dbReference type="SAM" id="Phobius"/>
    </source>
</evidence>
<reference evidence="13" key="1">
    <citation type="submission" date="2021-01" db="EMBL/GenBank/DDBJ databases">
        <authorList>
            <person name="Corre E."/>
            <person name="Pelletier E."/>
            <person name="Niang G."/>
            <person name="Scheremetjew M."/>
            <person name="Finn R."/>
            <person name="Kale V."/>
            <person name="Holt S."/>
            <person name="Cochrane G."/>
            <person name="Meng A."/>
            <person name="Brown T."/>
            <person name="Cohen L."/>
        </authorList>
    </citation>
    <scope>NUCLEOTIDE SEQUENCE</scope>
    <source>
        <strain evidence="13">SM1012Den-03</strain>
    </source>
</reference>
<feature type="region of interest" description="Disordered" evidence="7">
    <location>
        <begin position="192"/>
        <end position="217"/>
    </location>
</feature>
<dbReference type="InterPro" id="IPR007863">
    <property type="entry name" value="Peptidase_M16_C"/>
</dbReference>
<dbReference type="GO" id="GO:0005829">
    <property type="term" value="C:cytosol"/>
    <property type="evidence" value="ECO:0007669"/>
    <property type="project" value="TreeGrafter"/>
</dbReference>
<keyword evidence="2" id="KW-0645">Protease</keyword>
<feature type="region of interest" description="Disordered" evidence="7">
    <location>
        <begin position="281"/>
        <end position="306"/>
    </location>
</feature>
<evidence type="ECO:0000259" key="12">
    <source>
        <dbReference type="Pfam" id="PF22456"/>
    </source>
</evidence>
<keyword evidence="8" id="KW-1133">Transmembrane helix</keyword>
<evidence type="ECO:0000259" key="10">
    <source>
        <dbReference type="Pfam" id="PF05193"/>
    </source>
</evidence>
<evidence type="ECO:0000313" key="13">
    <source>
        <dbReference type="EMBL" id="CAD9610156.1"/>
    </source>
</evidence>
<feature type="domain" description="Coenzyme PQQ synthesis protein F-like C-terminal lobe" evidence="12">
    <location>
        <begin position="961"/>
        <end position="1066"/>
    </location>
</feature>
<dbReference type="GO" id="GO:0051603">
    <property type="term" value="P:proteolysis involved in protein catabolic process"/>
    <property type="evidence" value="ECO:0007669"/>
    <property type="project" value="TreeGrafter"/>
</dbReference>
<dbReference type="InterPro" id="IPR054734">
    <property type="entry name" value="PqqF-like_C_4"/>
</dbReference>
<dbReference type="Gene3D" id="3.30.830.10">
    <property type="entry name" value="Metalloenzyme, LuxS/M16 peptidase-like"/>
    <property type="match status" value="4"/>
</dbReference>
<dbReference type="EMBL" id="HBGZ01018761">
    <property type="protein sequence ID" value="CAD9610156.1"/>
    <property type="molecule type" value="Transcribed_RNA"/>
</dbReference>
<dbReference type="InterPro" id="IPR011765">
    <property type="entry name" value="Pept_M16_N"/>
</dbReference>
<feature type="domain" description="Peptidase M16 middle/third" evidence="11">
    <location>
        <begin position="589"/>
        <end position="829"/>
    </location>
</feature>
<dbReference type="GO" id="GO:0043171">
    <property type="term" value="P:peptide catabolic process"/>
    <property type="evidence" value="ECO:0007669"/>
    <property type="project" value="TreeGrafter"/>
</dbReference>
<evidence type="ECO:0000256" key="6">
    <source>
        <dbReference type="ARBA" id="ARBA00023049"/>
    </source>
</evidence>
<dbReference type="GO" id="GO:0005739">
    <property type="term" value="C:mitochondrion"/>
    <property type="evidence" value="ECO:0007669"/>
    <property type="project" value="TreeGrafter"/>
</dbReference>
<comment type="similarity">
    <text evidence="1">Belongs to the peptidase M16 family.</text>
</comment>
<feature type="transmembrane region" description="Helical" evidence="8">
    <location>
        <begin position="1190"/>
        <end position="1209"/>
    </location>
</feature>
<evidence type="ECO:0000256" key="5">
    <source>
        <dbReference type="ARBA" id="ARBA00022833"/>
    </source>
</evidence>
<name>A0A7S2LLR0_9STRA</name>
<evidence type="ECO:0000259" key="11">
    <source>
        <dbReference type="Pfam" id="PF16187"/>
    </source>
</evidence>
<evidence type="ECO:0000256" key="3">
    <source>
        <dbReference type="ARBA" id="ARBA00022723"/>
    </source>
</evidence>
<proteinExistence type="inferred from homology"/>
<evidence type="ECO:0000256" key="1">
    <source>
        <dbReference type="ARBA" id="ARBA00007261"/>
    </source>
</evidence>
<evidence type="ECO:0000256" key="4">
    <source>
        <dbReference type="ARBA" id="ARBA00022801"/>
    </source>
</evidence>
<dbReference type="GO" id="GO:0046872">
    <property type="term" value="F:metal ion binding"/>
    <property type="evidence" value="ECO:0007669"/>
    <property type="project" value="UniProtKB-KW"/>
</dbReference>
<feature type="domain" description="Peptidase M16 N-terminal" evidence="9">
    <location>
        <begin position="40"/>
        <end position="171"/>
    </location>
</feature>
<organism evidence="13">
    <name type="scientific">Skeletonema marinoi</name>
    <dbReference type="NCBI Taxonomy" id="267567"/>
    <lineage>
        <taxon>Eukaryota</taxon>
        <taxon>Sar</taxon>
        <taxon>Stramenopiles</taxon>
        <taxon>Ochrophyta</taxon>
        <taxon>Bacillariophyta</taxon>
        <taxon>Coscinodiscophyceae</taxon>
        <taxon>Thalassiosirophycidae</taxon>
        <taxon>Thalassiosirales</taxon>
        <taxon>Skeletonemataceae</taxon>
        <taxon>Skeletonema</taxon>
        <taxon>Skeletonema marinoi-dohrnii complex</taxon>
    </lineage>
</organism>
<dbReference type="Pfam" id="PF05193">
    <property type="entry name" value="Peptidase_M16_C"/>
    <property type="match status" value="1"/>
</dbReference>
<gene>
    <name evidence="13" type="ORF">SMAR0320_LOCUS13481</name>
</gene>
<dbReference type="InterPro" id="IPR011249">
    <property type="entry name" value="Metalloenz_LuxS/M16"/>
</dbReference>
<feature type="compositionally biased region" description="Acidic residues" evidence="7">
    <location>
        <begin position="287"/>
        <end position="300"/>
    </location>
</feature>
<keyword evidence="4" id="KW-0378">Hydrolase</keyword>
<accession>A0A7S2LLR0</accession>
<keyword evidence="8" id="KW-0472">Membrane</keyword>
<evidence type="ECO:0000259" key="9">
    <source>
        <dbReference type="Pfam" id="PF00675"/>
    </source>
</evidence>
<dbReference type="PANTHER" id="PTHR43690">
    <property type="entry name" value="NARDILYSIN"/>
    <property type="match status" value="1"/>
</dbReference>
<dbReference type="Pfam" id="PF16187">
    <property type="entry name" value="Peptidase_M16_M"/>
    <property type="match status" value="1"/>
</dbReference>
<keyword evidence="3" id="KW-0479">Metal-binding</keyword>
<feature type="domain" description="Peptidase M16 C-terminal" evidence="10">
    <location>
        <begin position="241"/>
        <end position="461"/>
    </location>
</feature>
<dbReference type="Pfam" id="PF22456">
    <property type="entry name" value="PqqF-like_C_4"/>
    <property type="match status" value="1"/>
</dbReference>
<dbReference type="SUPFAM" id="SSF63411">
    <property type="entry name" value="LuxS/MPP-like metallohydrolase"/>
    <property type="match status" value="5"/>
</dbReference>
<evidence type="ECO:0000256" key="7">
    <source>
        <dbReference type="SAM" id="MobiDB-lite"/>
    </source>
</evidence>
<keyword evidence="8" id="KW-0812">Transmembrane</keyword>
<dbReference type="InterPro" id="IPR032632">
    <property type="entry name" value="Peptidase_M16_M"/>
</dbReference>
<dbReference type="PANTHER" id="PTHR43690:SF18">
    <property type="entry name" value="INSULIN-DEGRADING ENZYME-RELATED"/>
    <property type="match status" value="1"/>
</dbReference>
<protein>
    <submittedName>
        <fullName evidence="13">Uncharacterized protein</fullName>
    </submittedName>
</protein>
<dbReference type="InterPro" id="IPR050626">
    <property type="entry name" value="Peptidase_M16"/>
</dbReference>
<dbReference type="GO" id="GO:0004222">
    <property type="term" value="F:metalloendopeptidase activity"/>
    <property type="evidence" value="ECO:0007669"/>
    <property type="project" value="TreeGrafter"/>
</dbReference>
<keyword evidence="6" id="KW-0482">Metalloprotease</keyword>